<accession>G7GM32</accession>
<sequence length="84" mass="8824">MAILDRVIGALNNDIRDEPPNPAIFPAAHRDVLGIWTRVGSVMRPGRGVGGGRGRKRGIRGGVTPVTVQVGGPFFAVHSGVSQQ</sequence>
<reference evidence="1 2" key="1">
    <citation type="submission" date="2011-11" db="EMBL/GenBank/DDBJ databases">
        <title>Whole genome shotgun sequence of Gordonia amarae NBRC 15530.</title>
        <authorList>
            <person name="Takarada H."/>
            <person name="Hosoyama A."/>
            <person name="Tsuchikane K."/>
            <person name="Katsumata H."/>
            <person name="Yamazaki S."/>
            <person name="Fujita N."/>
        </authorList>
    </citation>
    <scope>NUCLEOTIDE SEQUENCE [LARGE SCALE GENOMIC DNA]</scope>
    <source>
        <strain evidence="1 2">NBRC 15530</strain>
    </source>
</reference>
<evidence type="ECO:0000313" key="1">
    <source>
        <dbReference type="EMBL" id="GAB04657.1"/>
    </source>
</evidence>
<keyword evidence="2" id="KW-1185">Reference proteome</keyword>
<proteinExistence type="predicted"/>
<dbReference type="AlphaFoldDB" id="G7GM32"/>
<protein>
    <submittedName>
        <fullName evidence="1">Uncharacterized protein</fullName>
    </submittedName>
</protein>
<comment type="caution">
    <text evidence="1">The sequence shown here is derived from an EMBL/GenBank/DDBJ whole genome shotgun (WGS) entry which is preliminary data.</text>
</comment>
<dbReference type="Proteomes" id="UP000006023">
    <property type="component" value="Unassembled WGS sequence"/>
</dbReference>
<organism evidence="1 2">
    <name type="scientific">Gordonia amarae NBRC 15530</name>
    <dbReference type="NCBI Taxonomy" id="1075090"/>
    <lineage>
        <taxon>Bacteria</taxon>
        <taxon>Bacillati</taxon>
        <taxon>Actinomycetota</taxon>
        <taxon>Actinomycetes</taxon>
        <taxon>Mycobacteriales</taxon>
        <taxon>Gordoniaceae</taxon>
        <taxon>Gordonia</taxon>
    </lineage>
</organism>
<evidence type="ECO:0000313" key="2">
    <source>
        <dbReference type="Proteomes" id="UP000006023"/>
    </source>
</evidence>
<dbReference type="EMBL" id="BAED01000020">
    <property type="protein sequence ID" value="GAB04657.1"/>
    <property type="molecule type" value="Genomic_DNA"/>
</dbReference>
<name>G7GM32_9ACTN</name>
<gene>
    <name evidence="1" type="ORF">GOAMR_20_02060</name>
</gene>
<dbReference type="STRING" id="1075090.GOAMR_20_02060"/>